<accession>A0A6A6K417</accession>
<dbReference type="PANTHER" id="PTHR36078">
    <property type="entry name" value="BNACNNG21220D PROTEIN"/>
    <property type="match status" value="1"/>
</dbReference>
<comment type="caution">
    <text evidence="1">The sequence shown here is derived from an EMBL/GenBank/DDBJ whole genome shotgun (WGS) entry which is preliminary data.</text>
</comment>
<evidence type="ECO:0000313" key="1">
    <source>
        <dbReference type="EMBL" id="KAF2282928.1"/>
    </source>
</evidence>
<dbReference type="PANTHER" id="PTHR36078:SF2">
    <property type="entry name" value="OS09G0473966 PROTEIN"/>
    <property type="match status" value="1"/>
</dbReference>
<name>A0A6A6K417_HEVBR</name>
<protein>
    <submittedName>
        <fullName evidence="1">Uncharacterized protein</fullName>
    </submittedName>
</protein>
<sequence>MPPKVLSLSLDLCSRDFVSLKTGPVGVFAMFKVEDGAVKTGVPDVPQEKPVAHFQILDSAEIMDKYRKYEADYTHRLMAKYFSKKNLYGVYAQLACLQFLNLIWIDYPFIGDVFDERLRMGDETIMSSRWPSTQSFADPVKGFEEQGNVGSTSEG</sequence>
<dbReference type="EMBL" id="JAAGAX010000040">
    <property type="protein sequence ID" value="KAF2282928.1"/>
    <property type="molecule type" value="Genomic_DNA"/>
</dbReference>
<proteinExistence type="predicted"/>
<gene>
    <name evidence="1" type="ORF">GH714_043245</name>
</gene>
<keyword evidence="2" id="KW-1185">Reference proteome</keyword>
<dbReference type="Proteomes" id="UP000467840">
    <property type="component" value="Unassembled WGS sequence"/>
</dbReference>
<dbReference type="AlphaFoldDB" id="A0A6A6K417"/>
<organism evidence="1 2">
    <name type="scientific">Hevea brasiliensis</name>
    <name type="common">Para rubber tree</name>
    <name type="synonym">Siphonia brasiliensis</name>
    <dbReference type="NCBI Taxonomy" id="3981"/>
    <lineage>
        <taxon>Eukaryota</taxon>
        <taxon>Viridiplantae</taxon>
        <taxon>Streptophyta</taxon>
        <taxon>Embryophyta</taxon>
        <taxon>Tracheophyta</taxon>
        <taxon>Spermatophyta</taxon>
        <taxon>Magnoliopsida</taxon>
        <taxon>eudicotyledons</taxon>
        <taxon>Gunneridae</taxon>
        <taxon>Pentapetalae</taxon>
        <taxon>rosids</taxon>
        <taxon>fabids</taxon>
        <taxon>Malpighiales</taxon>
        <taxon>Euphorbiaceae</taxon>
        <taxon>Crotonoideae</taxon>
        <taxon>Micrandreae</taxon>
        <taxon>Hevea</taxon>
    </lineage>
</organism>
<evidence type="ECO:0000313" key="2">
    <source>
        <dbReference type="Proteomes" id="UP000467840"/>
    </source>
</evidence>
<reference evidence="1 2" key="1">
    <citation type="journal article" date="2020" name="Mol. Plant">
        <title>The Chromosome-Based Rubber Tree Genome Provides New Insights into Spurge Genome Evolution and Rubber Biosynthesis.</title>
        <authorList>
            <person name="Liu J."/>
            <person name="Shi C."/>
            <person name="Shi C.C."/>
            <person name="Li W."/>
            <person name="Zhang Q.J."/>
            <person name="Zhang Y."/>
            <person name="Li K."/>
            <person name="Lu H.F."/>
            <person name="Shi C."/>
            <person name="Zhu S.T."/>
            <person name="Xiao Z.Y."/>
            <person name="Nan H."/>
            <person name="Yue Y."/>
            <person name="Zhu X.G."/>
            <person name="Wu Y."/>
            <person name="Hong X.N."/>
            <person name="Fan G.Y."/>
            <person name="Tong Y."/>
            <person name="Zhang D."/>
            <person name="Mao C.L."/>
            <person name="Liu Y.L."/>
            <person name="Hao S.J."/>
            <person name="Liu W.Q."/>
            <person name="Lv M.Q."/>
            <person name="Zhang H.B."/>
            <person name="Liu Y."/>
            <person name="Hu-Tang G.R."/>
            <person name="Wang J.P."/>
            <person name="Wang J.H."/>
            <person name="Sun Y.H."/>
            <person name="Ni S.B."/>
            <person name="Chen W.B."/>
            <person name="Zhang X.C."/>
            <person name="Jiao Y.N."/>
            <person name="Eichler E.E."/>
            <person name="Li G.H."/>
            <person name="Liu X."/>
            <person name="Gao L.Z."/>
        </authorList>
    </citation>
    <scope>NUCLEOTIDE SEQUENCE [LARGE SCALE GENOMIC DNA]</scope>
    <source>
        <strain evidence="2">cv. GT1</strain>
        <tissue evidence="1">Leaf</tissue>
    </source>
</reference>